<sequence>MSGGRCLSISKESVLYSAPFQFDRATIMNLKTDIQQLNNRIDTCRRKLDAAKSRADSEMVSKFTDELEALTKRLNSVKGKQDYELNKMRKTIADMPFSRELTKLEQADLGKLKKSVKGLVIVHPTTKIGKALRVEVMTGFAPKPF</sequence>
<accession>A0A0H3ADJ0</accession>
<keyword evidence="1" id="KW-0175">Coiled coil</keyword>
<dbReference type="EMBL" id="CP000626">
    <property type="protein sequence ID" value="ABQ18403.1"/>
    <property type="molecule type" value="Genomic_DNA"/>
</dbReference>
<reference evidence="2 3" key="1">
    <citation type="submission" date="2007-03" db="EMBL/GenBank/DDBJ databases">
        <authorList>
            <person name="Heidelberg J."/>
        </authorList>
    </citation>
    <scope>NUCLEOTIDE SEQUENCE [LARGE SCALE GENOMIC DNA]</scope>
    <source>
        <strain evidence="3">ATCC 39541 / Classical Ogawa 395 / O395</strain>
    </source>
</reference>
<evidence type="ECO:0000313" key="2">
    <source>
        <dbReference type="EMBL" id="ABQ18403.1"/>
    </source>
</evidence>
<dbReference type="Pfam" id="PF10928">
    <property type="entry name" value="DUF2810"/>
    <property type="match status" value="1"/>
</dbReference>
<protein>
    <recommendedName>
        <fullName evidence="4">YibL family ribosome-associated protein</fullName>
    </recommendedName>
</protein>
<evidence type="ECO:0000256" key="1">
    <source>
        <dbReference type="SAM" id="Coils"/>
    </source>
</evidence>
<evidence type="ECO:0000313" key="3">
    <source>
        <dbReference type="Proteomes" id="UP000000249"/>
    </source>
</evidence>
<evidence type="ECO:0008006" key="4">
    <source>
        <dbReference type="Google" id="ProtNLM"/>
    </source>
</evidence>
<proteinExistence type="predicted"/>
<dbReference type="eggNOG" id="ENOG5031D5W">
    <property type="taxonomic scope" value="Bacteria"/>
</dbReference>
<dbReference type="Proteomes" id="UP000000249">
    <property type="component" value="Chromosome 2"/>
</dbReference>
<gene>
    <name evidence="2" type="ordered locus">VC0395_0121</name>
</gene>
<dbReference type="AlphaFoldDB" id="A0A0H3ADJ0"/>
<dbReference type="NCBIfam" id="NF008244">
    <property type="entry name" value="PRK11020.1"/>
    <property type="match status" value="1"/>
</dbReference>
<dbReference type="Gene3D" id="3.30.1370.150">
    <property type="entry name" value="Uncharacterised protein PF10928, DUF2810"/>
    <property type="match status" value="1"/>
</dbReference>
<dbReference type="KEGG" id="vco:VC0395_0121"/>
<dbReference type="InterPro" id="IPR021230">
    <property type="entry name" value="DUF2810"/>
</dbReference>
<dbReference type="KEGG" id="vcr:VC395_A0009"/>
<dbReference type="PATRIC" id="fig|345073.21.peg.2770"/>
<feature type="coiled-coil region" evidence="1">
    <location>
        <begin position="27"/>
        <end position="80"/>
    </location>
</feature>
<name>A0A0H3ADJ0_VIBC3</name>
<organism evidence="2 3">
    <name type="scientific">Vibrio cholerae serotype O1 (strain ATCC 39541 / Classical Ogawa 395 / O395)</name>
    <dbReference type="NCBI Taxonomy" id="345073"/>
    <lineage>
        <taxon>Bacteria</taxon>
        <taxon>Pseudomonadati</taxon>
        <taxon>Pseudomonadota</taxon>
        <taxon>Gammaproteobacteria</taxon>
        <taxon>Vibrionales</taxon>
        <taxon>Vibrionaceae</taxon>
        <taxon>Vibrio</taxon>
    </lineage>
</organism>